<organism evidence="2 3">
    <name type="scientific">Endozoicomonas numazuensis</name>
    <dbReference type="NCBI Taxonomy" id="1137799"/>
    <lineage>
        <taxon>Bacteria</taxon>
        <taxon>Pseudomonadati</taxon>
        <taxon>Pseudomonadota</taxon>
        <taxon>Gammaproteobacteria</taxon>
        <taxon>Oceanospirillales</taxon>
        <taxon>Endozoicomonadaceae</taxon>
        <taxon>Endozoicomonas</taxon>
    </lineage>
</organism>
<protein>
    <submittedName>
        <fullName evidence="2">Uncharacterized protein</fullName>
    </submittedName>
</protein>
<sequence>MYGSITSRSNSPCPTSAGSEAQNSGRSTPSDQEQPKNFWKKYEVEAPFHYFLPSRFEPYAGAAGGLAFGALVALAARSVNLVGDVGSCVITGAGGLIGYTVKGLGIASHNFQNLRPLVNAENRSRQLEEASVIADQGVALAKGEELSKYMFSDKLTQLYDKKVDYSVLTQANKEYKEAFENVKVRRAEVTSLYGGSHSASSAFIRSVSQGQIPPNTPDHFVEAARASLQATQVMAEKKQAMIEPFESFKASLAEPLREVESDIEKMKAQVEAMGFVQRQE</sequence>
<dbReference type="Proteomes" id="UP000028073">
    <property type="component" value="Unassembled WGS sequence"/>
</dbReference>
<comment type="caution">
    <text evidence="2">The sequence shown here is derived from an EMBL/GenBank/DDBJ whole genome shotgun (WGS) entry which is preliminary data.</text>
</comment>
<keyword evidence="3" id="KW-1185">Reference proteome</keyword>
<proteinExistence type="predicted"/>
<evidence type="ECO:0000313" key="2">
    <source>
        <dbReference type="EMBL" id="KEQ18039.1"/>
    </source>
</evidence>
<accession>A0A081NHW6</accession>
<gene>
    <name evidence="2" type="ORF">GZ78_10650</name>
</gene>
<dbReference type="OrthoDB" id="9826154at2"/>
<evidence type="ECO:0000313" key="3">
    <source>
        <dbReference type="Proteomes" id="UP000028073"/>
    </source>
</evidence>
<evidence type="ECO:0000256" key="1">
    <source>
        <dbReference type="SAM" id="MobiDB-lite"/>
    </source>
</evidence>
<dbReference type="AlphaFoldDB" id="A0A081NHW6"/>
<name>A0A081NHW6_9GAMM</name>
<feature type="region of interest" description="Disordered" evidence="1">
    <location>
        <begin position="1"/>
        <end position="36"/>
    </location>
</feature>
<dbReference type="EMBL" id="JOKH01000002">
    <property type="protein sequence ID" value="KEQ18039.1"/>
    <property type="molecule type" value="Genomic_DNA"/>
</dbReference>
<feature type="compositionally biased region" description="Polar residues" evidence="1">
    <location>
        <begin position="1"/>
        <end position="32"/>
    </location>
</feature>
<reference evidence="2 3" key="1">
    <citation type="submission" date="2014-06" db="EMBL/GenBank/DDBJ databases">
        <title>Whole Genome Sequences of Three Symbiotic Endozoicomonas Bacteria.</title>
        <authorList>
            <person name="Neave M.J."/>
            <person name="Apprill A."/>
            <person name="Voolstra C.R."/>
        </authorList>
    </citation>
    <scope>NUCLEOTIDE SEQUENCE [LARGE SCALE GENOMIC DNA]</scope>
    <source>
        <strain evidence="2 3">DSM 25634</strain>
    </source>
</reference>
<dbReference type="RefSeq" id="WP_034835079.1">
    <property type="nucleotide sequence ID" value="NZ_JOKH01000002.1"/>
</dbReference>